<dbReference type="InterPro" id="IPR000485">
    <property type="entry name" value="AsnC-type_HTH_dom"/>
</dbReference>
<dbReference type="RefSeq" id="WP_172659032.1">
    <property type="nucleotide sequence ID" value="NZ_CBFGNQ010000018.1"/>
</dbReference>
<dbReference type="PRINTS" id="PR00033">
    <property type="entry name" value="HTHASNC"/>
</dbReference>
<organism evidence="5 6">
    <name type="scientific">Pedobacter panaciterrae</name>
    <dbReference type="NCBI Taxonomy" id="363849"/>
    <lineage>
        <taxon>Bacteria</taxon>
        <taxon>Pseudomonadati</taxon>
        <taxon>Bacteroidota</taxon>
        <taxon>Sphingobacteriia</taxon>
        <taxon>Sphingobacteriales</taxon>
        <taxon>Sphingobacteriaceae</taxon>
        <taxon>Pedobacter</taxon>
    </lineage>
</organism>
<sequence>MNTTILDQTDLDILRLLQKDARLTNKELALKLHKGSSTMFERVSRLKDLGYITGSVTLIDRNKFDELWISFTQVQLNDHSGEALIAFQNEVIRFPEVLECYHTTGAFDFLLKIVVSDMAGYNKLIVEKLAKLKNVGSLQSCFVVNEAKRELAYPLKDRI</sequence>
<dbReference type="PANTHER" id="PTHR30154">
    <property type="entry name" value="LEUCINE-RESPONSIVE REGULATORY PROTEIN"/>
    <property type="match status" value="1"/>
</dbReference>
<evidence type="ECO:0000259" key="4">
    <source>
        <dbReference type="PROSITE" id="PS50956"/>
    </source>
</evidence>
<evidence type="ECO:0000313" key="6">
    <source>
        <dbReference type="Proteomes" id="UP001378956"/>
    </source>
</evidence>
<evidence type="ECO:0000256" key="3">
    <source>
        <dbReference type="ARBA" id="ARBA00023163"/>
    </source>
</evidence>
<evidence type="ECO:0000256" key="1">
    <source>
        <dbReference type="ARBA" id="ARBA00023015"/>
    </source>
</evidence>
<dbReference type="EMBL" id="JBBEUB010000009">
    <property type="protein sequence ID" value="MEJ2904984.1"/>
    <property type="molecule type" value="Genomic_DNA"/>
</dbReference>
<dbReference type="Pfam" id="PF13412">
    <property type="entry name" value="HTH_24"/>
    <property type="match status" value="1"/>
</dbReference>
<dbReference type="Gene3D" id="3.30.70.920">
    <property type="match status" value="1"/>
</dbReference>
<name>A0ABU8NRU6_9SPHI</name>
<dbReference type="SUPFAM" id="SSF54909">
    <property type="entry name" value="Dimeric alpha+beta barrel"/>
    <property type="match status" value="1"/>
</dbReference>
<evidence type="ECO:0000256" key="2">
    <source>
        <dbReference type="ARBA" id="ARBA00023125"/>
    </source>
</evidence>
<dbReference type="InterPro" id="IPR011008">
    <property type="entry name" value="Dimeric_a/b-barrel"/>
</dbReference>
<dbReference type="Pfam" id="PF01037">
    <property type="entry name" value="AsnC_trans_reg"/>
    <property type="match status" value="1"/>
</dbReference>
<proteinExistence type="predicted"/>
<accession>A0ABU8NRU6</accession>
<evidence type="ECO:0000313" key="5">
    <source>
        <dbReference type="EMBL" id="MEJ2904984.1"/>
    </source>
</evidence>
<keyword evidence="3" id="KW-0804">Transcription</keyword>
<gene>
    <name evidence="5" type="ORF">WAE58_21240</name>
</gene>
<dbReference type="PROSITE" id="PS50956">
    <property type="entry name" value="HTH_ASNC_2"/>
    <property type="match status" value="1"/>
</dbReference>
<dbReference type="SMART" id="SM00344">
    <property type="entry name" value="HTH_ASNC"/>
    <property type="match status" value="1"/>
</dbReference>
<feature type="domain" description="HTH asnC-type" evidence="4">
    <location>
        <begin position="6"/>
        <end position="67"/>
    </location>
</feature>
<dbReference type="InterPro" id="IPR019888">
    <property type="entry name" value="Tscrpt_reg_AsnC-like"/>
</dbReference>
<keyword evidence="1" id="KW-0805">Transcription regulation</keyword>
<keyword evidence="2" id="KW-0238">DNA-binding</keyword>
<dbReference type="InterPro" id="IPR019887">
    <property type="entry name" value="Tscrpt_reg_AsnC/Lrp_C"/>
</dbReference>
<dbReference type="SUPFAM" id="SSF46785">
    <property type="entry name" value="Winged helix' DNA-binding domain"/>
    <property type="match status" value="1"/>
</dbReference>
<keyword evidence="6" id="KW-1185">Reference proteome</keyword>
<dbReference type="PANTHER" id="PTHR30154:SF34">
    <property type="entry name" value="TRANSCRIPTIONAL REGULATOR AZLB"/>
    <property type="match status" value="1"/>
</dbReference>
<comment type="caution">
    <text evidence="5">The sequence shown here is derived from an EMBL/GenBank/DDBJ whole genome shotgun (WGS) entry which is preliminary data.</text>
</comment>
<dbReference type="Gene3D" id="1.10.10.10">
    <property type="entry name" value="Winged helix-like DNA-binding domain superfamily/Winged helix DNA-binding domain"/>
    <property type="match status" value="1"/>
</dbReference>
<protein>
    <submittedName>
        <fullName evidence="5">Lrp/AsnC family transcriptional regulator</fullName>
    </submittedName>
</protein>
<dbReference type="InterPro" id="IPR036390">
    <property type="entry name" value="WH_DNA-bd_sf"/>
</dbReference>
<dbReference type="InterPro" id="IPR036388">
    <property type="entry name" value="WH-like_DNA-bd_sf"/>
</dbReference>
<reference evidence="5 6" key="1">
    <citation type="submission" date="2024-03" db="EMBL/GenBank/DDBJ databases">
        <title>Sequence of Lycoming College Course Isolates.</title>
        <authorList>
            <person name="Plotts O."/>
            <person name="Newman J."/>
        </authorList>
    </citation>
    <scope>NUCLEOTIDE SEQUENCE [LARGE SCALE GENOMIC DNA]</scope>
    <source>
        <strain evidence="5 6">CJB-3</strain>
    </source>
</reference>
<dbReference type="Proteomes" id="UP001378956">
    <property type="component" value="Unassembled WGS sequence"/>
</dbReference>